<evidence type="ECO:0000256" key="2">
    <source>
        <dbReference type="ARBA" id="ARBA00022679"/>
    </source>
</evidence>
<dbReference type="EC" id="2.5.1.18" evidence="1"/>
<organism evidence="7 8">
    <name type="scientific">Vitis rotundifolia</name>
    <name type="common">Muscadine grape</name>
    <dbReference type="NCBI Taxonomy" id="103349"/>
    <lineage>
        <taxon>Eukaryota</taxon>
        <taxon>Viridiplantae</taxon>
        <taxon>Streptophyta</taxon>
        <taxon>Embryophyta</taxon>
        <taxon>Tracheophyta</taxon>
        <taxon>Spermatophyta</taxon>
        <taxon>Magnoliopsida</taxon>
        <taxon>eudicotyledons</taxon>
        <taxon>Gunneridae</taxon>
        <taxon>Pentapetalae</taxon>
        <taxon>rosids</taxon>
        <taxon>Vitales</taxon>
        <taxon>Vitaceae</taxon>
        <taxon>Viteae</taxon>
        <taxon>Vitis</taxon>
    </lineage>
</organism>
<feature type="domain" description="GST N-terminal" evidence="5">
    <location>
        <begin position="5"/>
        <end position="81"/>
    </location>
</feature>
<dbReference type="GO" id="GO:0005737">
    <property type="term" value="C:cytoplasm"/>
    <property type="evidence" value="ECO:0007669"/>
    <property type="project" value="TreeGrafter"/>
</dbReference>
<dbReference type="InterPro" id="IPR036282">
    <property type="entry name" value="Glutathione-S-Trfase_C_sf"/>
</dbReference>
<dbReference type="InterPro" id="IPR004045">
    <property type="entry name" value="Glutathione_S-Trfase_N"/>
</dbReference>
<evidence type="ECO:0000256" key="3">
    <source>
        <dbReference type="ARBA" id="ARBA00047960"/>
    </source>
</evidence>
<dbReference type="InterPro" id="IPR004046">
    <property type="entry name" value="GST_C"/>
</dbReference>
<dbReference type="SFLD" id="SFLDG01152">
    <property type="entry name" value="Main.3:_Omega-_and_Tau-like"/>
    <property type="match status" value="1"/>
</dbReference>
<comment type="catalytic activity">
    <reaction evidence="3">
        <text>RX + glutathione = an S-substituted glutathione + a halide anion + H(+)</text>
        <dbReference type="Rhea" id="RHEA:16437"/>
        <dbReference type="ChEBI" id="CHEBI:15378"/>
        <dbReference type="ChEBI" id="CHEBI:16042"/>
        <dbReference type="ChEBI" id="CHEBI:17792"/>
        <dbReference type="ChEBI" id="CHEBI:57925"/>
        <dbReference type="ChEBI" id="CHEBI:90779"/>
        <dbReference type="EC" id="2.5.1.18"/>
    </reaction>
</comment>
<sequence length="216" mass="24942">MPNSDQIVLLDFFPSVFGIRVRLALAAKGFEYEGKEEDLTGGKSSLLLKMNPIPVLIHNSKPICESLIIVEYIDEVWKDICPLLPTNPYQKAKAKFWPDFIDKMVYPCSKKLWKAKGEEQEDGKKEFVDRIKLLEGELKSYPYFGGESLGFLDIAFLPFYCWFYTFEAFGNFSIEAECPKLVAWGKRCMEEFVSRSLPHQHKIYDLVVEFNKKVGI</sequence>
<gene>
    <name evidence="7" type="ORF">PVL29_026166</name>
</gene>
<proteinExistence type="inferred from homology"/>
<dbReference type="SFLD" id="SFLDS00019">
    <property type="entry name" value="Glutathione_Transferase_(cytos"/>
    <property type="match status" value="1"/>
</dbReference>
<dbReference type="PROSITE" id="PS50405">
    <property type="entry name" value="GST_CTER"/>
    <property type="match status" value="1"/>
</dbReference>
<evidence type="ECO:0000313" key="7">
    <source>
        <dbReference type="EMBL" id="KAJ9672818.1"/>
    </source>
</evidence>
<dbReference type="Pfam" id="PF00043">
    <property type="entry name" value="GST_C"/>
    <property type="match status" value="1"/>
</dbReference>
<dbReference type="InterPro" id="IPR045073">
    <property type="entry name" value="Omega/Tau-like"/>
</dbReference>
<dbReference type="SUPFAM" id="SSF47616">
    <property type="entry name" value="GST C-terminal domain-like"/>
    <property type="match status" value="1"/>
</dbReference>
<dbReference type="GO" id="GO:0006749">
    <property type="term" value="P:glutathione metabolic process"/>
    <property type="evidence" value="ECO:0007669"/>
    <property type="project" value="InterPro"/>
</dbReference>
<dbReference type="PANTHER" id="PTHR11260">
    <property type="entry name" value="GLUTATHIONE S-TRANSFERASE, GST, SUPERFAMILY, GST DOMAIN CONTAINING"/>
    <property type="match status" value="1"/>
</dbReference>
<feature type="domain" description="GST C-terminal" evidence="6">
    <location>
        <begin position="87"/>
        <end position="214"/>
    </location>
</feature>
<comment type="similarity">
    <text evidence="4">Belongs to the GST superfamily.</text>
</comment>
<dbReference type="Gene3D" id="1.20.1050.10">
    <property type="match status" value="1"/>
</dbReference>
<dbReference type="InterPro" id="IPR010987">
    <property type="entry name" value="Glutathione-S-Trfase_C-like"/>
</dbReference>
<name>A0AA39D5M2_VITRO</name>
<dbReference type="FunFam" id="1.20.1050.10:FF:000018">
    <property type="entry name" value="Glutathione S-transferase U20"/>
    <property type="match status" value="1"/>
</dbReference>
<evidence type="ECO:0000313" key="8">
    <source>
        <dbReference type="Proteomes" id="UP001168098"/>
    </source>
</evidence>
<dbReference type="EMBL" id="JARBHA010000019">
    <property type="protein sequence ID" value="KAJ9672818.1"/>
    <property type="molecule type" value="Genomic_DNA"/>
</dbReference>
<dbReference type="PROSITE" id="PS50404">
    <property type="entry name" value="GST_NTER"/>
    <property type="match status" value="1"/>
</dbReference>
<dbReference type="InterPro" id="IPR036249">
    <property type="entry name" value="Thioredoxin-like_sf"/>
</dbReference>
<dbReference type="InterPro" id="IPR045074">
    <property type="entry name" value="GST_C_Tau"/>
</dbReference>
<dbReference type="Pfam" id="PF02798">
    <property type="entry name" value="GST_N"/>
    <property type="match status" value="1"/>
</dbReference>
<evidence type="ECO:0000256" key="4">
    <source>
        <dbReference type="RuleBase" id="RU003494"/>
    </source>
</evidence>
<keyword evidence="8" id="KW-1185">Reference proteome</keyword>
<dbReference type="Proteomes" id="UP001168098">
    <property type="component" value="Unassembled WGS sequence"/>
</dbReference>
<dbReference type="SFLD" id="SFLDG00358">
    <property type="entry name" value="Main_(cytGST)"/>
    <property type="match status" value="1"/>
</dbReference>
<reference evidence="7 8" key="1">
    <citation type="journal article" date="2023" name="BMC Biotechnol.">
        <title>Vitis rotundifolia cv Carlos genome sequencing.</title>
        <authorList>
            <person name="Huff M."/>
            <person name="Hulse-Kemp A."/>
            <person name="Scheffler B."/>
            <person name="Youngblood R."/>
            <person name="Simpson S."/>
            <person name="Babiker E."/>
            <person name="Staton M."/>
        </authorList>
    </citation>
    <scope>NUCLEOTIDE SEQUENCE [LARGE SCALE GENOMIC DNA]</scope>
    <source>
        <tissue evidence="7">Leaf</tissue>
    </source>
</reference>
<protein>
    <recommendedName>
        <fullName evidence="1">glutathione transferase</fullName>
        <ecNumber evidence="1">2.5.1.18</ecNumber>
    </recommendedName>
</protein>
<comment type="caution">
    <text evidence="7">The sequence shown here is derived from an EMBL/GenBank/DDBJ whole genome shotgun (WGS) entry which is preliminary data.</text>
</comment>
<dbReference type="PANTHER" id="PTHR11260:SF764">
    <property type="entry name" value="GLUTATHIONE TRANSFERASE"/>
    <property type="match status" value="1"/>
</dbReference>
<evidence type="ECO:0000256" key="1">
    <source>
        <dbReference type="ARBA" id="ARBA00012452"/>
    </source>
</evidence>
<keyword evidence="2" id="KW-0808">Transferase</keyword>
<dbReference type="GO" id="GO:0004364">
    <property type="term" value="F:glutathione transferase activity"/>
    <property type="evidence" value="ECO:0007669"/>
    <property type="project" value="UniProtKB-EC"/>
</dbReference>
<dbReference type="CDD" id="cd03058">
    <property type="entry name" value="GST_N_Tau"/>
    <property type="match status" value="1"/>
</dbReference>
<dbReference type="InterPro" id="IPR040079">
    <property type="entry name" value="Glutathione_S-Trfase"/>
</dbReference>
<dbReference type="CDD" id="cd03185">
    <property type="entry name" value="GST_C_Tau"/>
    <property type="match status" value="1"/>
</dbReference>
<accession>A0AA39D5M2</accession>
<evidence type="ECO:0000259" key="5">
    <source>
        <dbReference type="PROSITE" id="PS50404"/>
    </source>
</evidence>
<dbReference type="SUPFAM" id="SSF52833">
    <property type="entry name" value="Thioredoxin-like"/>
    <property type="match status" value="1"/>
</dbReference>
<dbReference type="AlphaFoldDB" id="A0AA39D5M2"/>
<dbReference type="Gene3D" id="3.40.30.10">
    <property type="entry name" value="Glutaredoxin"/>
    <property type="match status" value="1"/>
</dbReference>
<evidence type="ECO:0000259" key="6">
    <source>
        <dbReference type="PROSITE" id="PS50405"/>
    </source>
</evidence>